<dbReference type="GO" id="GO:0016887">
    <property type="term" value="F:ATP hydrolysis activity"/>
    <property type="evidence" value="ECO:0007669"/>
    <property type="project" value="TreeGrafter"/>
</dbReference>
<evidence type="ECO:0000313" key="4">
    <source>
        <dbReference type="Proteomes" id="UP000578449"/>
    </source>
</evidence>
<accession>A0A840NPD5</accession>
<reference evidence="3 4" key="1">
    <citation type="submission" date="2020-08" db="EMBL/GenBank/DDBJ databases">
        <title>Genomic Encyclopedia of Type Strains, Phase IV (KMG-IV): sequencing the most valuable type-strain genomes for metagenomic binning, comparative biology and taxonomic classification.</title>
        <authorList>
            <person name="Goeker M."/>
        </authorList>
    </citation>
    <scope>NUCLEOTIDE SEQUENCE [LARGE SCALE GENOMIC DNA]</scope>
    <source>
        <strain evidence="3 4">DSM 45615</strain>
    </source>
</reference>
<dbReference type="GO" id="GO:0009898">
    <property type="term" value="C:cytoplasmic side of plasma membrane"/>
    <property type="evidence" value="ECO:0007669"/>
    <property type="project" value="TreeGrafter"/>
</dbReference>
<dbReference type="GO" id="GO:0005524">
    <property type="term" value="F:ATP binding"/>
    <property type="evidence" value="ECO:0007669"/>
    <property type="project" value="TreeGrafter"/>
</dbReference>
<protein>
    <submittedName>
        <fullName evidence="3">CO dehydrogenase maturation factor</fullName>
    </submittedName>
</protein>
<organism evidence="3 4">
    <name type="scientific">Thermocatellispora tengchongensis</name>
    <dbReference type="NCBI Taxonomy" id="1073253"/>
    <lineage>
        <taxon>Bacteria</taxon>
        <taxon>Bacillati</taxon>
        <taxon>Actinomycetota</taxon>
        <taxon>Actinomycetes</taxon>
        <taxon>Streptosporangiales</taxon>
        <taxon>Streptosporangiaceae</taxon>
        <taxon>Thermocatellispora</taxon>
    </lineage>
</organism>
<dbReference type="SUPFAM" id="SSF52540">
    <property type="entry name" value="P-loop containing nucleoside triphosphate hydrolases"/>
    <property type="match status" value="1"/>
</dbReference>
<dbReference type="GO" id="GO:0051782">
    <property type="term" value="P:negative regulation of cell division"/>
    <property type="evidence" value="ECO:0007669"/>
    <property type="project" value="TreeGrafter"/>
</dbReference>
<dbReference type="InterPro" id="IPR002586">
    <property type="entry name" value="CobQ/CobB/MinD/ParA_Nub-bd_dom"/>
</dbReference>
<dbReference type="RefSeq" id="WP_185047286.1">
    <property type="nucleotide sequence ID" value="NZ_BAABIX010000051.1"/>
</dbReference>
<keyword evidence="4" id="KW-1185">Reference proteome</keyword>
<name>A0A840NPD5_9ACTN</name>
<comment type="caution">
    <text evidence="3">The sequence shown here is derived from an EMBL/GenBank/DDBJ whole genome shotgun (WGS) entry which is preliminary data.</text>
</comment>
<feature type="domain" description="CobQ/CobB/MinD/ParA nucleotide binding" evidence="2">
    <location>
        <begin position="7"/>
        <end position="97"/>
    </location>
</feature>
<dbReference type="Pfam" id="PF01656">
    <property type="entry name" value="CbiA"/>
    <property type="match status" value="1"/>
</dbReference>
<dbReference type="InterPro" id="IPR050625">
    <property type="entry name" value="ParA/MinD_ATPase"/>
</dbReference>
<dbReference type="Gene3D" id="3.40.50.300">
    <property type="entry name" value="P-loop containing nucleotide triphosphate hydrolases"/>
    <property type="match status" value="1"/>
</dbReference>
<proteinExistence type="predicted"/>
<dbReference type="AlphaFoldDB" id="A0A840NPD5"/>
<gene>
    <name evidence="3" type="ORF">HNP84_000072</name>
</gene>
<feature type="region of interest" description="Disordered" evidence="1">
    <location>
        <begin position="315"/>
        <end position="353"/>
    </location>
</feature>
<dbReference type="PANTHER" id="PTHR43384:SF15">
    <property type="entry name" value="ATP-BINDING PROTEIN"/>
    <property type="match status" value="1"/>
</dbReference>
<dbReference type="InterPro" id="IPR027417">
    <property type="entry name" value="P-loop_NTPase"/>
</dbReference>
<sequence>MRVAFVGKGGSGKTTLSALFSRYVAARGGPVIAVDADINQHLGMILGVDEDDLPAAMGAHLREIKEYLRGSNPRIASAEAMVKTTPPGRGSRLLRLGEATDEIHRRFAVTTPEGPGLMVTGPFDEDDLGVACYHSKVGAVELYLNHLVDGPGEYVVVDMTAGADSFASGLFTRFDLTYLVAEPTRQGVSVYRQYRDYAAEFGVRIAVVGNKVQGPEDVEFLRSHVGADLLTWFEHSRSVRALEQGRAFRLDDLEPANLDALALLLKHLDAQEKDWERFGRQAVEFHLRNAAAWANRATGQDLAAQVDPEFVFGPAALGSHPDAGSHADAGSHPDAGSHADVASAPMEPAASLA</sequence>
<dbReference type="EMBL" id="JACHGN010000001">
    <property type="protein sequence ID" value="MBB5130384.1"/>
    <property type="molecule type" value="Genomic_DNA"/>
</dbReference>
<evidence type="ECO:0000259" key="2">
    <source>
        <dbReference type="Pfam" id="PF01656"/>
    </source>
</evidence>
<dbReference type="GO" id="GO:0005829">
    <property type="term" value="C:cytosol"/>
    <property type="evidence" value="ECO:0007669"/>
    <property type="project" value="TreeGrafter"/>
</dbReference>
<dbReference type="PANTHER" id="PTHR43384">
    <property type="entry name" value="SEPTUM SITE-DETERMINING PROTEIN MIND HOMOLOG, CHLOROPLASTIC-RELATED"/>
    <property type="match status" value="1"/>
</dbReference>
<evidence type="ECO:0000256" key="1">
    <source>
        <dbReference type="SAM" id="MobiDB-lite"/>
    </source>
</evidence>
<dbReference type="Proteomes" id="UP000578449">
    <property type="component" value="Unassembled WGS sequence"/>
</dbReference>
<evidence type="ECO:0000313" key="3">
    <source>
        <dbReference type="EMBL" id="MBB5130384.1"/>
    </source>
</evidence>
<feature type="compositionally biased region" description="Basic and acidic residues" evidence="1">
    <location>
        <begin position="323"/>
        <end position="337"/>
    </location>
</feature>